<dbReference type="EMBL" id="REGN01000684">
    <property type="protein sequence ID" value="RNA40058.1"/>
    <property type="molecule type" value="Genomic_DNA"/>
</dbReference>
<keyword evidence="2" id="KW-1185">Reference proteome</keyword>
<proteinExistence type="predicted"/>
<gene>
    <name evidence="1" type="ORF">BpHYR1_029029</name>
</gene>
<organism evidence="1 2">
    <name type="scientific">Brachionus plicatilis</name>
    <name type="common">Marine rotifer</name>
    <name type="synonym">Brachionus muelleri</name>
    <dbReference type="NCBI Taxonomy" id="10195"/>
    <lineage>
        <taxon>Eukaryota</taxon>
        <taxon>Metazoa</taxon>
        <taxon>Spiralia</taxon>
        <taxon>Gnathifera</taxon>
        <taxon>Rotifera</taxon>
        <taxon>Eurotatoria</taxon>
        <taxon>Monogononta</taxon>
        <taxon>Pseudotrocha</taxon>
        <taxon>Ploima</taxon>
        <taxon>Brachionidae</taxon>
        <taxon>Brachionus</taxon>
    </lineage>
</organism>
<evidence type="ECO:0000313" key="2">
    <source>
        <dbReference type="Proteomes" id="UP000276133"/>
    </source>
</evidence>
<dbReference type="AlphaFoldDB" id="A0A3M7SWU7"/>
<accession>A0A3M7SWU7</accession>
<dbReference type="Proteomes" id="UP000276133">
    <property type="component" value="Unassembled WGS sequence"/>
</dbReference>
<evidence type="ECO:0000313" key="1">
    <source>
        <dbReference type="EMBL" id="RNA40058.1"/>
    </source>
</evidence>
<reference evidence="1 2" key="1">
    <citation type="journal article" date="2018" name="Sci. Rep.">
        <title>Genomic signatures of local adaptation to the degree of environmental predictability in rotifers.</title>
        <authorList>
            <person name="Franch-Gras L."/>
            <person name="Hahn C."/>
            <person name="Garcia-Roger E.M."/>
            <person name="Carmona M.J."/>
            <person name="Serra M."/>
            <person name="Gomez A."/>
        </authorList>
    </citation>
    <scope>NUCLEOTIDE SEQUENCE [LARGE SCALE GENOMIC DNA]</scope>
    <source>
        <strain evidence="1">HYR1</strain>
    </source>
</reference>
<sequence length="106" mass="12790">MPSNREMNFLQFDTFRSTITMYLKFLNVVKKNEIYLLKNYSYLKVLRLIKINNSIKIHISKINEEHTDLTLKLNGHSNNCLIKIRLKRKKKPPNIFKYNEVNYKKV</sequence>
<comment type="caution">
    <text evidence="1">The sequence shown here is derived from an EMBL/GenBank/DDBJ whole genome shotgun (WGS) entry which is preliminary data.</text>
</comment>
<name>A0A3M7SWU7_BRAPC</name>
<protein>
    <submittedName>
        <fullName evidence="1">Uncharacterized protein</fullName>
    </submittedName>
</protein>